<comment type="caution">
    <text evidence="3">The sequence shown here is derived from an EMBL/GenBank/DDBJ whole genome shotgun (WGS) entry which is preliminary data.</text>
</comment>
<dbReference type="SUPFAM" id="SSF53474">
    <property type="entry name" value="alpha/beta-Hydrolases"/>
    <property type="match status" value="1"/>
</dbReference>
<feature type="domain" description="AB hydrolase-1" evidence="2">
    <location>
        <begin position="157"/>
        <end position="432"/>
    </location>
</feature>
<keyword evidence="1" id="KW-0732">Signal</keyword>
<dbReference type="InterPro" id="IPR029058">
    <property type="entry name" value="AB_hydrolase_fold"/>
</dbReference>
<protein>
    <recommendedName>
        <fullName evidence="2">AB hydrolase-1 domain-containing protein</fullName>
    </recommendedName>
</protein>
<gene>
    <name evidence="3" type="ORF">N0V93_007149</name>
</gene>
<dbReference type="Gene3D" id="3.40.50.1820">
    <property type="entry name" value="alpha/beta hydrolase"/>
    <property type="match status" value="2"/>
</dbReference>
<keyword evidence="4" id="KW-1185">Reference proteome</keyword>
<evidence type="ECO:0000259" key="2">
    <source>
        <dbReference type="Pfam" id="PF12697"/>
    </source>
</evidence>
<dbReference type="GO" id="GO:0016042">
    <property type="term" value="P:lipid catabolic process"/>
    <property type="evidence" value="ECO:0007669"/>
    <property type="project" value="InterPro"/>
</dbReference>
<dbReference type="GO" id="GO:0004806">
    <property type="term" value="F:triacylglycerol lipase activity"/>
    <property type="evidence" value="ECO:0007669"/>
    <property type="project" value="InterPro"/>
</dbReference>
<dbReference type="PANTHER" id="PTHR34853">
    <property type="match status" value="1"/>
</dbReference>
<name>A0A9W9CWD7_9PEZI</name>
<evidence type="ECO:0000313" key="4">
    <source>
        <dbReference type="Proteomes" id="UP001140453"/>
    </source>
</evidence>
<evidence type="ECO:0000313" key="3">
    <source>
        <dbReference type="EMBL" id="KAJ4389677.1"/>
    </source>
</evidence>
<dbReference type="PANTHER" id="PTHR34853:SF1">
    <property type="entry name" value="LIPASE 5"/>
    <property type="match status" value="1"/>
</dbReference>
<dbReference type="Proteomes" id="UP001140453">
    <property type="component" value="Unassembled WGS sequence"/>
</dbReference>
<dbReference type="InterPro" id="IPR000073">
    <property type="entry name" value="AB_hydrolase_1"/>
</dbReference>
<proteinExistence type="predicted"/>
<feature type="chain" id="PRO_5040730839" description="AB hydrolase-1 domain-containing protein" evidence="1">
    <location>
        <begin position="25"/>
        <end position="487"/>
    </location>
</feature>
<feature type="signal peptide" evidence="1">
    <location>
        <begin position="1"/>
        <end position="24"/>
    </location>
</feature>
<accession>A0A9W9CWD7</accession>
<reference evidence="3" key="1">
    <citation type="submission" date="2022-10" db="EMBL/GenBank/DDBJ databases">
        <title>Tapping the CABI collections for fungal endophytes: first genome assemblies for Collariella, Neodidymelliopsis, Ascochyta clinopodiicola, Didymella pomorum, Didymosphaeria variabile, Neocosmospora piperis and Neocucurbitaria cava.</title>
        <authorList>
            <person name="Hill R."/>
        </authorList>
    </citation>
    <scope>NUCLEOTIDE SEQUENCE</scope>
    <source>
        <strain evidence="3">IMI 355082</strain>
    </source>
</reference>
<organism evidence="3 4">
    <name type="scientific">Gnomoniopsis smithogilvyi</name>
    <dbReference type="NCBI Taxonomy" id="1191159"/>
    <lineage>
        <taxon>Eukaryota</taxon>
        <taxon>Fungi</taxon>
        <taxon>Dikarya</taxon>
        <taxon>Ascomycota</taxon>
        <taxon>Pezizomycotina</taxon>
        <taxon>Sordariomycetes</taxon>
        <taxon>Sordariomycetidae</taxon>
        <taxon>Diaporthales</taxon>
        <taxon>Gnomoniaceae</taxon>
        <taxon>Gnomoniopsis</taxon>
    </lineage>
</organism>
<dbReference type="AlphaFoldDB" id="A0A9W9CWD7"/>
<dbReference type="InterPro" id="IPR005152">
    <property type="entry name" value="Lipase_secreted"/>
</dbReference>
<dbReference type="OrthoDB" id="5382058at2759"/>
<dbReference type="EMBL" id="JAPEVB010000004">
    <property type="protein sequence ID" value="KAJ4389677.1"/>
    <property type="molecule type" value="Genomic_DNA"/>
</dbReference>
<dbReference type="Pfam" id="PF12697">
    <property type="entry name" value="Abhydrolase_6"/>
    <property type="match status" value="1"/>
</dbReference>
<sequence>MKPSSLNELWLILLLWLQSGLVYCQLLYPQSNTFNSSFTLDAEQIQQANLSQVFKNNVEVAINFERSNWATGSVSSDPFYTLPSNITAIFSLLKPGTLLKVEYSTNTSLFTTAPALAVSRILFTTETFNGSTVPASAYILWPFSPNLQPGTSKTQTVIWAHGTSGSFGECAPSHIRNLWYQFSAPYPLALAGYAVVAPDYQGLGIDYTILDSGETTFLRSPWMAHVPIANDIFYAQQAALQAFPSQLSSEFVVMGHSQGGGVAWAAAERQAVKPTPGYLGTVAGSPATNYSRVIDYFGLEIPQAALIAWSAQSIFPGFELSEVLTPLGISRLELLAALGGCQSTRGTLLGVDIDELLQDDWPENFYIRRFLELTGAGGRPVAGPMMVIQGTADPLIPEVTVSQTVEETCTKNPESLLEYLVVNGTTHVPTLSATQKQWLGWISDRFAGVSVEKGCRSTVMQPYLPIEHYQAETNYFLEWANQAYEVA</sequence>
<evidence type="ECO:0000256" key="1">
    <source>
        <dbReference type="SAM" id="SignalP"/>
    </source>
</evidence>